<reference evidence="1 2" key="2">
    <citation type="submission" date="2008-10" db="EMBL/GenBank/DDBJ databases">
        <authorList>
            <person name="Fulton L."/>
            <person name="Clifton S."/>
            <person name="Fulton B."/>
            <person name="Xu J."/>
            <person name="Minx P."/>
            <person name="Pepin K.H."/>
            <person name="Johnson M."/>
            <person name="Bhonagiri V."/>
            <person name="Nash W.E."/>
            <person name="Mardis E.R."/>
            <person name="Wilson R.K."/>
        </authorList>
    </citation>
    <scope>NUCLEOTIDE SEQUENCE [LARGE SCALE GENOMIC DNA]</scope>
    <source>
        <strain evidence="1 2">ATCC 29098</strain>
    </source>
</reference>
<evidence type="ECO:0000313" key="2">
    <source>
        <dbReference type="Proteomes" id="UP000003676"/>
    </source>
</evidence>
<protein>
    <submittedName>
        <fullName evidence="1">Uncharacterized protein</fullName>
    </submittedName>
</protein>
<feature type="non-terminal residue" evidence="1">
    <location>
        <position position="52"/>
    </location>
</feature>
<organism evidence="1 2">
    <name type="scientific">Desulfovibrio piger ATCC 29098</name>
    <dbReference type="NCBI Taxonomy" id="411464"/>
    <lineage>
        <taxon>Bacteria</taxon>
        <taxon>Pseudomonadati</taxon>
        <taxon>Thermodesulfobacteriota</taxon>
        <taxon>Desulfovibrionia</taxon>
        <taxon>Desulfovibrionales</taxon>
        <taxon>Desulfovibrionaceae</taxon>
        <taxon>Desulfovibrio</taxon>
    </lineage>
</organism>
<evidence type="ECO:0000313" key="1">
    <source>
        <dbReference type="EMBL" id="EEB32915.1"/>
    </source>
</evidence>
<sequence>MVAPFPFGIPQRGQVTLMRQPGKGEGELPAGDGDFVQEQVEAEGKAHIAFIR</sequence>
<reference evidence="1 2" key="1">
    <citation type="submission" date="2008-10" db="EMBL/GenBank/DDBJ databases">
        <title>Draft genome sequence of Desulvovibrio piger (ATCC 29098).</title>
        <authorList>
            <person name="Sudarsanam P."/>
            <person name="Ley R."/>
            <person name="Guruge J."/>
            <person name="Turnbaugh P.J."/>
            <person name="Mahowald M."/>
            <person name="Liep D."/>
            <person name="Gordon J."/>
        </authorList>
    </citation>
    <scope>NUCLEOTIDE SEQUENCE [LARGE SCALE GENOMIC DNA]</scope>
    <source>
        <strain evidence="1 2">ATCC 29098</strain>
    </source>
</reference>
<name>B6WVK8_9BACT</name>
<dbReference type="AlphaFoldDB" id="B6WVK8"/>
<comment type="caution">
    <text evidence="1">The sequence shown here is derived from an EMBL/GenBank/DDBJ whole genome shotgun (WGS) entry which is preliminary data.</text>
</comment>
<dbReference type="EMBL" id="ABXU01000065">
    <property type="protein sequence ID" value="EEB32915.1"/>
    <property type="molecule type" value="Genomic_DNA"/>
</dbReference>
<dbReference type="Proteomes" id="UP000003676">
    <property type="component" value="Unassembled WGS sequence"/>
</dbReference>
<proteinExistence type="predicted"/>
<gene>
    <name evidence="1" type="ORF">DESPIG_02127</name>
</gene>
<accession>B6WVK8</accession>
<dbReference type="HOGENOM" id="CLU_3091764_0_0_7"/>